<feature type="transmembrane region" description="Helical" evidence="2">
    <location>
        <begin position="310"/>
        <end position="333"/>
    </location>
</feature>
<feature type="region of interest" description="Disordered" evidence="1">
    <location>
        <begin position="240"/>
        <end position="271"/>
    </location>
</feature>
<evidence type="ECO:0000313" key="4">
    <source>
        <dbReference type="EMBL" id="KKJ00490.1"/>
    </source>
</evidence>
<feature type="transmembrane region" description="Helical" evidence="2">
    <location>
        <begin position="515"/>
        <end position="536"/>
    </location>
</feature>
<dbReference type="STRING" id="317619.GCA_000332315_00310"/>
<evidence type="ECO:0000256" key="1">
    <source>
        <dbReference type="SAM" id="MobiDB-lite"/>
    </source>
</evidence>
<feature type="transmembrane region" description="Helical" evidence="2">
    <location>
        <begin position="6"/>
        <end position="27"/>
    </location>
</feature>
<dbReference type="Proteomes" id="UP000034681">
    <property type="component" value="Unassembled WGS sequence"/>
</dbReference>
<feature type="compositionally biased region" description="Low complexity" evidence="1">
    <location>
        <begin position="252"/>
        <end position="271"/>
    </location>
</feature>
<keyword evidence="2" id="KW-1133">Transmembrane helix</keyword>
<reference evidence="4" key="1">
    <citation type="submission" date="2012-04" db="EMBL/GenBank/DDBJ databases">
        <authorList>
            <person name="Borisov I.G."/>
            <person name="Ivanikova N.V."/>
            <person name="Pinevich A.V."/>
        </authorList>
    </citation>
    <scope>NUCLEOTIDE SEQUENCE</scope>
    <source>
        <strain evidence="4">CALU 1027</strain>
    </source>
</reference>
<dbReference type="PANTHER" id="PTHR43592">
    <property type="entry name" value="CAAX AMINO TERMINAL PROTEASE"/>
    <property type="match status" value="1"/>
</dbReference>
<feature type="transmembrane region" description="Helical" evidence="2">
    <location>
        <begin position="210"/>
        <end position="233"/>
    </location>
</feature>
<dbReference type="PANTHER" id="PTHR43592:SF15">
    <property type="entry name" value="CAAX AMINO TERMINAL PROTEASE FAMILY PROTEIN"/>
    <property type="match status" value="1"/>
</dbReference>
<feature type="transmembrane region" description="Helical" evidence="2">
    <location>
        <begin position="353"/>
        <end position="374"/>
    </location>
</feature>
<dbReference type="RefSeq" id="WP_026099232.1">
    <property type="nucleotide sequence ID" value="NZ_KB235933.1"/>
</dbReference>
<gene>
    <name evidence="4" type="ORF">PROH_07840</name>
</gene>
<dbReference type="EMBL" id="AJTX02000004">
    <property type="protein sequence ID" value="KKJ00490.1"/>
    <property type="molecule type" value="Genomic_DNA"/>
</dbReference>
<evidence type="ECO:0000259" key="3">
    <source>
        <dbReference type="Pfam" id="PF02517"/>
    </source>
</evidence>
<dbReference type="OrthoDB" id="9782250at2"/>
<feature type="transmembrane region" description="Helical" evidence="2">
    <location>
        <begin position="438"/>
        <end position="455"/>
    </location>
</feature>
<feature type="transmembrane region" description="Helical" evidence="2">
    <location>
        <begin position="475"/>
        <end position="508"/>
    </location>
</feature>
<dbReference type="AlphaFoldDB" id="A0A0M2PWD8"/>
<dbReference type="GO" id="GO:0080120">
    <property type="term" value="P:CAAX-box protein maturation"/>
    <property type="evidence" value="ECO:0007669"/>
    <property type="project" value="UniProtKB-ARBA"/>
</dbReference>
<name>A0A0M2PWD8_PROHO</name>
<protein>
    <recommendedName>
        <fullName evidence="3">CAAX prenyl protease 2/Lysostaphin resistance protein A-like domain-containing protein</fullName>
    </recommendedName>
</protein>
<dbReference type="InterPro" id="IPR003675">
    <property type="entry name" value="Rce1/LyrA-like_dom"/>
</dbReference>
<feature type="domain" description="CAAX prenyl protease 2/Lysostaphin resistance protein A-like" evidence="3">
    <location>
        <begin position="441"/>
        <end position="527"/>
    </location>
</feature>
<keyword evidence="2" id="KW-0472">Membrane</keyword>
<dbReference type="GO" id="GO:0004175">
    <property type="term" value="F:endopeptidase activity"/>
    <property type="evidence" value="ECO:0007669"/>
    <property type="project" value="UniProtKB-ARBA"/>
</dbReference>
<accession>A0A0M2PWD8</accession>
<keyword evidence="5" id="KW-1185">Reference proteome</keyword>
<evidence type="ECO:0000313" key="5">
    <source>
        <dbReference type="Proteomes" id="UP000034681"/>
    </source>
</evidence>
<comment type="caution">
    <text evidence="4">The sequence shown here is derived from an EMBL/GenBank/DDBJ whole genome shotgun (WGS) entry which is preliminary data.</text>
</comment>
<keyword evidence="2" id="KW-0812">Transmembrane</keyword>
<sequence length="540" mass="58388">MSPKRIILWLLTLFAIALLGSSLLASFNQPQVQGRLELYQTNLLLAASEWQGDPNDEAVALLRQQVLGDEPRTISLQQYQQARQSVLKLRQENPSLVSSLGKNWTEEVTLKQGILEAVVGNETAALEQWQTLVTPGDSAPFGAIAQVLTGLWDSPPQILPQAETQIQTDLTGWFQRQSLQRLYQLQQRSRSLEQLQQAQQQAAESALMKLLLISVMPILGGMVGLVAIIGLGIQSWRKASRPDKASGTQTHATPTGEPGEPGASEPGAGEPGAAIPGASMAALTEIPVLGESWGRSPWLVPWDGETTWEVLVVGFFFVGQIVVSQILAPVLLLGLKQVPSLTDPANDLRAKAIYVLLVYFAMALGVIGVLYNAIKAYLPLPPSWFALRWGGNWVVWGVGGYLMALPLVTLTALINQQIWQGQGGSNPILSLALENKDNVALACFFATAAIAAPLFEEFLFRGFLLASLTRYFSSWGAIALSALIFSIAHLSLSEVLPLFVLGAVLGYVYRRSQNLLAPMLLHSLWNSATLAGLVILGSGS</sequence>
<dbReference type="Pfam" id="PF02517">
    <property type="entry name" value="Rce1-like"/>
    <property type="match status" value="1"/>
</dbReference>
<proteinExistence type="predicted"/>
<evidence type="ECO:0000256" key="2">
    <source>
        <dbReference type="SAM" id="Phobius"/>
    </source>
</evidence>
<dbReference type="eggNOG" id="COG1266">
    <property type="taxonomic scope" value="Bacteria"/>
</dbReference>
<organism evidence="4 5">
    <name type="scientific">Prochlorothrix hollandica PCC 9006 = CALU 1027</name>
    <dbReference type="NCBI Taxonomy" id="317619"/>
    <lineage>
        <taxon>Bacteria</taxon>
        <taxon>Bacillati</taxon>
        <taxon>Cyanobacteriota</taxon>
        <taxon>Cyanophyceae</taxon>
        <taxon>Prochlorotrichales</taxon>
        <taxon>Prochlorotrichaceae</taxon>
        <taxon>Prochlorothrix</taxon>
    </lineage>
</organism>
<feature type="transmembrane region" description="Helical" evidence="2">
    <location>
        <begin position="394"/>
        <end position="414"/>
    </location>
</feature>